<evidence type="ECO:0000256" key="2">
    <source>
        <dbReference type="RuleBase" id="RU003357"/>
    </source>
</evidence>
<dbReference type="PROSITE" id="PS52016">
    <property type="entry name" value="TONB_DEPENDENT_REC_3"/>
    <property type="match status" value="1"/>
</dbReference>
<dbReference type="InterPro" id="IPR037066">
    <property type="entry name" value="Plug_dom_sf"/>
</dbReference>
<proteinExistence type="inferred from homology"/>
<dbReference type="Pfam" id="PF07715">
    <property type="entry name" value="Plug"/>
    <property type="match status" value="1"/>
</dbReference>
<sequence>MKRATKCYVFLKSGNSIKVISFLLLLLFAHQGWAQSIKITGSVKDAETNEPLPGASVLIKGTTTGVVADFDGKYEIIVPSKKSILRFSFVSFLTQEIVVGEKTNINVTLQPDSQALDEIVVVGYGTRKKANLTGAVQTISAKELENRVVVDPLKALQGALPGLNITYGNGRPNELADINIRGFESLSGGAPLIVIDGIPSDIRQFTELNPSDIESVTTLMDAASSAIYGARASFGVVLVTTKSAKKGKLSVSFDTNTSYRNALHVPEYILDPYTVQENRVTGAGGWYDLRSVWGNSSWDLLRKLSDEGTEVIVNPDNTNRYLYAGRTEWYKEAINKNAASTIYNLSLSGSNDKVSYFMSGGVSSTDGAFKYGKDTFDKYNLRTKLDFKASDWLTISNNSSFVLDEYDEPSQGFNFNGLRNQPTTDVIRNPDGSWTQSGASIFGRSSEGGRATTSNSRFSTFFTVKGSFWEDLLTVTARASYMKRDRMYGRYSLPVSYNNGPNSGGVLGALTVARREAIQTVQNVYDVFADLKKSFGNHNLHLLVGYNQEYRSQVRFFAERRDLISTSVPSLELATGDRDVEEEIWDWATRSGFGRFLYDYKGKYLLELNGRYDGTSRFSKNDRFGFFPSVSIAWNIAKEDFFKDIAGEYISSLKPRFSYGSLGNQDVDSYAYLASMSSRETTTIIGGNQQTTLLSPGLVSGSLTWETVRSTNFGLDFGFFNNRLTGIANYYERETLDMLTKSKQLPGVLGTSEPQQNAADLVTKGWDFSLRWRDGFEMKGSRFNYNFGVVLADSRSWITEFDNPNGNLNDYYVGYEIGTIFGFESDGLFQSEEEIANHANQSNYWSYPDKTPPAPGDIKFKDLNGDGVIRGALTINDLQDERIIGNRRSRYTIGVNYGANWKGFDFSMFWQGVLKRDWYPGGLDFWGLRTSPWSNLQKYNHNNTWTPETPDAYLPRVKGYAASNFSGAEILQENTRYLQNAWYMRLKNVTVGYTLPENFNKKMGIDRLRLYLSGENLATFTGLKNPNIDPETLNTGYPMQSLFAFGLNLNF</sequence>
<dbReference type="NCBIfam" id="TIGR04056">
    <property type="entry name" value="OMP_RagA_SusC"/>
    <property type="match status" value="1"/>
</dbReference>
<dbReference type="RefSeq" id="WP_207971465.1">
    <property type="nucleotide sequence ID" value="NZ_CP071795.1"/>
</dbReference>
<dbReference type="NCBIfam" id="TIGR04057">
    <property type="entry name" value="SusC_RagA_signa"/>
    <property type="match status" value="1"/>
</dbReference>
<reference evidence="5 6" key="1">
    <citation type="submission" date="2021-03" db="EMBL/GenBank/DDBJ databases">
        <title>Complete genome of Polaribacter_sp.G4M1.</title>
        <authorList>
            <person name="Jeong S.W."/>
            <person name="Bae J.W."/>
        </authorList>
    </citation>
    <scope>NUCLEOTIDE SEQUENCE [LARGE SCALE GENOMIC DNA]</scope>
    <source>
        <strain evidence="5 6">G4M1</strain>
    </source>
</reference>
<keyword evidence="5" id="KW-0675">Receptor</keyword>
<dbReference type="Gene3D" id="2.170.130.10">
    <property type="entry name" value="TonB-dependent receptor, plug domain"/>
    <property type="match status" value="1"/>
</dbReference>
<dbReference type="InterPro" id="IPR008969">
    <property type="entry name" value="CarboxyPept-like_regulatory"/>
</dbReference>
<keyword evidence="1 2" id="KW-0472">Membrane</keyword>
<protein>
    <submittedName>
        <fullName evidence="5">TonB-dependent receptor</fullName>
    </submittedName>
</protein>
<dbReference type="InterPro" id="IPR000531">
    <property type="entry name" value="Beta-barrel_TonB"/>
</dbReference>
<keyword evidence="1" id="KW-0812">Transmembrane</keyword>
<feature type="domain" description="TonB-dependent receptor-like beta-barrel" evidence="3">
    <location>
        <begin position="411"/>
        <end position="1017"/>
    </location>
</feature>
<dbReference type="InterPro" id="IPR023996">
    <property type="entry name" value="TonB-dep_OMP_SusC/RagA"/>
</dbReference>
<dbReference type="SUPFAM" id="SSF49464">
    <property type="entry name" value="Carboxypeptidase regulatory domain-like"/>
    <property type="match status" value="1"/>
</dbReference>
<evidence type="ECO:0000259" key="4">
    <source>
        <dbReference type="Pfam" id="PF07715"/>
    </source>
</evidence>
<evidence type="ECO:0000313" key="5">
    <source>
        <dbReference type="EMBL" id="QTD37294.1"/>
    </source>
</evidence>
<dbReference type="InterPro" id="IPR012910">
    <property type="entry name" value="Plug_dom"/>
</dbReference>
<keyword evidence="1" id="KW-0813">Transport</keyword>
<gene>
    <name evidence="5" type="ORF">JL193_14470</name>
</gene>
<keyword evidence="1" id="KW-0998">Cell outer membrane</keyword>
<evidence type="ECO:0000259" key="3">
    <source>
        <dbReference type="Pfam" id="PF00593"/>
    </source>
</evidence>
<evidence type="ECO:0000256" key="1">
    <source>
        <dbReference type="PROSITE-ProRule" id="PRU01360"/>
    </source>
</evidence>
<organism evidence="5 6">
    <name type="scientific">Polaribacter batillariae</name>
    <dbReference type="NCBI Taxonomy" id="2808900"/>
    <lineage>
        <taxon>Bacteria</taxon>
        <taxon>Pseudomonadati</taxon>
        <taxon>Bacteroidota</taxon>
        <taxon>Flavobacteriia</taxon>
        <taxon>Flavobacteriales</taxon>
        <taxon>Flavobacteriaceae</taxon>
    </lineage>
</organism>
<dbReference type="InterPro" id="IPR023997">
    <property type="entry name" value="TonB-dep_OMP_SusC/RagA_CS"/>
</dbReference>
<dbReference type="EMBL" id="CP071795">
    <property type="protein sequence ID" value="QTD37294.1"/>
    <property type="molecule type" value="Genomic_DNA"/>
</dbReference>
<dbReference type="Gene3D" id="2.60.40.1120">
    <property type="entry name" value="Carboxypeptidase-like, regulatory domain"/>
    <property type="match status" value="1"/>
</dbReference>
<keyword evidence="2" id="KW-0798">TonB box</keyword>
<keyword evidence="6" id="KW-1185">Reference proteome</keyword>
<accession>A0ABX7SUF4</accession>
<name>A0ABX7SUF4_9FLAO</name>
<keyword evidence="1" id="KW-1134">Transmembrane beta strand</keyword>
<dbReference type="Pfam" id="PF13715">
    <property type="entry name" value="CarbopepD_reg_2"/>
    <property type="match status" value="1"/>
</dbReference>
<dbReference type="Proteomes" id="UP000663935">
    <property type="component" value="Chromosome"/>
</dbReference>
<comment type="similarity">
    <text evidence="1 2">Belongs to the TonB-dependent receptor family.</text>
</comment>
<comment type="subcellular location">
    <subcellularLocation>
        <location evidence="1">Cell outer membrane</location>
        <topology evidence="1">Multi-pass membrane protein</topology>
    </subcellularLocation>
</comment>
<dbReference type="Pfam" id="PF00593">
    <property type="entry name" value="TonB_dep_Rec_b-barrel"/>
    <property type="match status" value="1"/>
</dbReference>
<dbReference type="InterPro" id="IPR039426">
    <property type="entry name" value="TonB-dep_rcpt-like"/>
</dbReference>
<evidence type="ECO:0000313" key="6">
    <source>
        <dbReference type="Proteomes" id="UP000663935"/>
    </source>
</evidence>
<dbReference type="SUPFAM" id="SSF56935">
    <property type="entry name" value="Porins"/>
    <property type="match status" value="1"/>
</dbReference>
<feature type="domain" description="TonB-dependent receptor plug" evidence="4">
    <location>
        <begin position="129"/>
        <end position="236"/>
    </location>
</feature>